<evidence type="ECO:0000313" key="2">
    <source>
        <dbReference type="Proteomes" id="UP000266841"/>
    </source>
</evidence>
<evidence type="ECO:0000313" key="1">
    <source>
        <dbReference type="EMBL" id="EJK66551.1"/>
    </source>
</evidence>
<reference evidence="1 2" key="1">
    <citation type="journal article" date="2012" name="Genome Biol.">
        <title>Genome and low-iron response of an oceanic diatom adapted to chronic iron limitation.</title>
        <authorList>
            <person name="Lommer M."/>
            <person name="Specht M."/>
            <person name="Roy A.S."/>
            <person name="Kraemer L."/>
            <person name="Andreson R."/>
            <person name="Gutowska M.A."/>
            <person name="Wolf J."/>
            <person name="Bergner S.V."/>
            <person name="Schilhabel M.B."/>
            <person name="Klostermeier U.C."/>
            <person name="Beiko R.G."/>
            <person name="Rosenstiel P."/>
            <person name="Hippler M."/>
            <person name="Laroche J."/>
        </authorList>
    </citation>
    <scope>NUCLEOTIDE SEQUENCE [LARGE SCALE GENOMIC DNA]</scope>
    <source>
        <strain evidence="1 2">CCMP1005</strain>
    </source>
</reference>
<sequence length="123" mass="13285">MTDTFMNRRAVTTMGNEIYPGDHSSCLARGGEDNTPRHSSHHCGRSAVTISTSDGRMDFIVANSRPAKSTLAAGFFLGDDDSAFDIDRVECLNSAFLLVTRGARFTHSADVLAQDLRSKMGGI</sequence>
<name>K0SZT5_THAOC</name>
<proteinExistence type="predicted"/>
<organism evidence="1 2">
    <name type="scientific">Thalassiosira oceanica</name>
    <name type="common">Marine diatom</name>
    <dbReference type="NCBI Taxonomy" id="159749"/>
    <lineage>
        <taxon>Eukaryota</taxon>
        <taxon>Sar</taxon>
        <taxon>Stramenopiles</taxon>
        <taxon>Ochrophyta</taxon>
        <taxon>Bacillariophyta</taxon>
        <taxon>Coscinodiscophyceae</taxon>
        <taxon>Thalassiosirophycidae</taxon>
        <taxon>Thalassiosirales</taxon>
        <taxon>Thalassiosiraceae</taxon>
        <taxon>Thalassiosira</taxon>
    </lineage>
</organism>
<gene>
    <name evidence="1" type="ORF">THAOC_12527</name>
</gene>
<dbReference type="EMBL" id="AGNL01014780">
    <property type="protein sequence ID" value="EJK66551.1"/>
    <property type="molecule type" value="Genomic_DNA"/>
</dbReference>
<accession>K0SZT5</accession>
<comment type="caution">
    <text evidence="1">The sequence shown here is derived from an EMBL/GenBank/DDBJ whole genome shotgun (WGS) entry which is preliminary data.</text>
</comment>
<dbReference type="AlphaFoldDB" id="K0SZT5"/>
<dbReference type="Proteomes" id="UP000266841">
    <property type="component" value="Unassembled WGS sequence"/>
</dbReference>
<keyword evidence="2" id="KW-1185">Reference proteome</keyword>
<protein>
    <submittedName>
        <fullName evidence="1">Uncharacterized protein</fullName>
    </submittedName>
</protein>